<dbReference type="EMBL" id="JAWJWE010000006">
    <property type="protein sequence ID" value="KAK6632885.1"/>
    <property type="molecule type" value="Genomic_DNA"/>
</dbReference>
<dbReference type="AlphaFoldDB" id="A0AAN8PHX6"/>
<proteinExistence type="predicted"/>
<sequence length="141" mass="15704">MNESSAKYPRRTGVPGEYPEYPLVDIRQEPGKKCEGLGFQVVLDPWGGPTGTCGKTGNAFVPQGHLLVFMFDRSVCLLVCPYVCYPASTEPSGNVINSFLVRRVLRLSFALTWKRPPYPRSQWECKTCFSLIKALGSKKSP</sequence>
<gene>
    <name evidence="1" type="ORF">RUM43_012624</name>
</gene>
<reference evidence="1 2" key="1">
    <citation type="submission" date="2023-10" db="EMBL/GenBank/DDBJ databases">
        <title>Genomes of two closely related lineages of the louse Polyplax serrata with different host specificities.</title>
        <authorList>
            <person name="Martinu J."/>
            <person name="Tarabai H."/>
            <person name="Stefka J."/>
            <person name="Hypsa V."/>
        </authorList>
    </citation>
    <scope>NUCLEOTIDE SEQUENCE [LARGE SCALE GENOMIC DNA]</scope>
    <source>
        <strain evidence="1">HR10_N</strain>
    </source>
</reference>
<accession>A0AAN8PHX6</accession>
<evidence type="ECO:0000313" key="1">
    <source>
        <dbReference type="EMBL" id="KAK6632885.1"/>
    </source>
</evidence>
<organism evidence="1 2">
    <name type="scientific">Polyplax serrata</name>
    <name type="common">Common mouse louse</name>
    <dbReference type="NCBI Taxonomy" id="468196"/>
    <lineage>
        <taxon>Eukaryota</taxon>
        <taxon>Metazoa</taxon>
        <taxon>Ecdysozoa</taxon>
        <taxon>Arthropoda</taxon>
        <taxon>Hexapoda</taxon>
        <taxon>Insecta</taxon>
        <taxon>Pterygota</taxon>
        <taxon>Neoptera</taxon>
        <taxon>Paraneoptera</taxon>
        <taxon>Psocodea</taxon>
        <taxon>Troctomorpha</taxon>
        <taxon>Phthiraptera</taxon>
        <taxon>Anoplura</taxon>
        <taxon>Polyplacidae</taxon>
        <taxon>Polyplax</taxon>
    </lineage>
</organism>
<comment type="caution">
    <text evidence="1">The sequence shown here is derived from an EMBL/GenBank/DDBJ whole genome shotgun (WGS) entry which is preliminary data.</text>
</comment>
<protein>
    <submittedName>
        <fullName evidence="1">Uncharacterized protein</fullName>
    </submittedName>
</protein>
<evidence type="ECO:0000313" key="2">
    <source>
        <dbReference type="Proteomes" id="UP001372834"/>
    </source>
</evidence>
<dbReference type="Proteomes" id="UP001372834">
    <property type="component" value="Unassembled WGS sequence"/>
</dbReference>
<name>A0AAN8PHX6_POLSC</name>